<protein>
    <submittedName>
        <fullName evidence="1">Uncharacterized protein</fullName>
    </submittedName>
</protein>
<proteinExistence type="predicted"/>
<evidence type="ECO:0000313" key="2">
    <source>
        <dbReference type="Proteomes" id="UP001343492"/>
    </source>
</evidence>
<reference evidence="1 2" key="1">
    <citation type="submission" date="2024-01" db="EMBL/GenBank/DDBJ databases">
        <title>The genome sequence of Erythrobacteraceae sp. strain 1XM1-14.</title>
        <authorList>
            <person name="Liu Y."/>
        </authorList>
    </citation>
    <scope>NUCLEOTIDE SEQUENCE [LARGE SCALE GENOMIC DNA]</scope>
    <source>
        <strain evidence="1 2">1XM1-14</strain>
    </source>
</reference>
<dbReference type="EMBL" id="JAZDQV010000007">
    <property type="protein sequence ID" value="MEE1877665.1"/>
    <property type="molecule type" value="Genomic_DNA"/>
</dbReference>
<dbReference type="RefSeq" id="WP_354144772.1">
    <property type="nucleotide sequence ID" value="NZ_JAZDQV010000007.1"/>
</dbReference>
<comment type="caution">
    <text evidence="1">The sequence shown here is derived from an EMBL/GenBank/DDBJ whole genome shotgun (WGS) entry which is preliminary data.</text>
</comment>
<keyword evidence="2" id="KW-1185">Reference proteome</keyword>
<name>A0ABU7GFH2_9SPHN</name>
<organism evidence="1 2">
    <name type="scientific">Altererythrobacter litoralis</name>
    <dbReference type="NCBI Taxonomy" id="3113904"/>
    <lineage>
        <taxon>Bacteria</taxon>
        <taxon>Pseudomonadati</taxon>
        <taxon>Pseudomonadota</taxon>
        <taxon>Alphaproteobacteria</taxon>
        <taxon>Sphingomonadales</taxon>
        <taxon>Erythrobacteraceae</taxon>
        <taxon>Altererythrobacter</taxon>
    </lineage>
</organism>
<dbReference type="Proteomes" id="UP001343492">
    <property type="component" value="Unassembled WGS sequence"/>
</dbReference>
<dbReference type="SUPFAM" id="SSF53756">
    <property type="entry name" value="UDP-Glycosyltransferase/glycogen phosphorylase"/>
    <property type="match status" value="1"/>
</dbReference>
<sequence length="440" mass="48647">MGRESSLPQRVLLDSLIAESHAFNGQEIHADIGPGIARKRPAFRIIFPIVRLASRSRLANMLMVAAVVLGYRVIREPNGDAEVFQYGVSDNNVSAFTRLNECLDLRTRSAICMNGRPIPLGARLKIAISITPLRSAGGALRAQRHPDPLVHLQSVLAVAASVIFSVRPLSGNLKVVCIACDHSPIVMALLAAARQQGKRTCYVQHAPVTEHFPPLTYDLSILHDRASVEAYRKVSKRLNVPFNDDAVTILPPFAEAFRAPQVDPPPYRIGICLSFLPDKPRIKELVASLSARRDVAGIHLRRHPRCSHDWSAIAGMPKVYLRSQQEVGVDFFAAVDIVLVPNSGVAIEALHFGKPTFFTTGADAFRDDYYGFVVGGILPVFSAESLNAPTDFFDGGWKGRFLYHDETMIADVYALQEKVQMSFMKIYWEARKARNPVCPQ</sequence>
<accession>A0ABU7GFH2</accession>
<gene>
    <name evidence="1" type="ORF">VRS74_08220</name>
</gene>
<evidence type="ECO:0000313" key="1">
    <source>
        <dbReference type="EMBL" id="MEE1877665.1"/>
    </source>
</evidence>